<dbReference type="OrthoDB" id="2476294at2"/>
<evidence type="ECO:0000313" key="3">
    <source>
        <dbReference type="Proteomes" id="UP000447876"/>
    </source>
</evidence>
<evidence type="ECO:0000256" key="1">
    <source>
        <dbReference type="SAM" id="MobiDB-lite"/>
    </source>
</evidence>
<comment type="caution">
    <text evidence="2">The sequence shown here is derived from an EMBL/GenBank/DDBJ whole genome shotgun (WGS) entry which is preliminary data.</text>
</comment>
<gene>
    <name evidence="2" type="ORF">GNP95_11360</name>
</gene>
<proteinExistence type="predicted"/>
<feature type="compositionally biased region" description="Basic and acidic residues" evidence="1">
    <location>
        <begin position="63"/>
        <end position="93"/>
    </location>
</feature>
<evidence type="ECO:0000313" key="2">
    <source>
        <dbReference type="EMBL" id="MUG45585.1"/>
    </source>
</evidence>
<evidence type="ECO:0008006" key="4">
    <source>
        <dbReference type="Google" id="ProtNLM"/>
    </source>
</evidence>
<protein>
    <recommendedName>
        <fullName evidence="4">RNA polymerase subunit sigma</fullName>
    </recommendedName>
</protein>
<dbReference type="Proteomes" id="UP000447876">
    <property type="component" value="Unassembled WGS sequence"/>
</dbReference>
<dbReference type="RefSeq" id="WP_155610993.1">
    <property type="nucleotide sequence ID" value="NZ_WNZW01000003.1"/>
</dbReference>
<organism evidence="2 3">
    <name type="scientific">Paenibacillus woosongensis</name>
    <dbReference type="NCBI Taxonomy" id="307580"/>
    <lineage>
        <taxon>Bacteria</taxon>
        <taxon>Bacillati</taxon>
        <taxon>Bacillota</taxon>
        <taxon>Bacilli</taxon>
        <taxon>Bacillales</taxon>
        <taxon>Paenibacillaceae</taxon>
        <taxon>Paenibacillus</taxon>
    </lineage>
</organism>
<name>A0A7X3CP25_9BACL</name>
<dbReference type="AlphaFoldDB" id="A0A7X3CP25"/>
<feature type="compositionally biased region" description="Low complexity" evidence="1">
    <location>
        <begin position="20"/>
        <end position="29"/>
    </location>
</feature>
<feature type="region of interest" description="Disordered" evidence="1">
    <location>
        <begin position="41"/>
        <end position="106"/>
    </location>
</feature>
<sequence length="106" mass="12175">MNMKSVEMQIALPRTNEAGRIQQDQQQRPLIDQTILAGQNMKASELERGKSQAMEQSARNKTVKREEDTASGQDKEQRDAEEQQEERDKEKAAKHPFKGRHIDLSL</sequence>
<reference evidence="2 3" key="1">
    <citation type="submission" date="2019-11" db="EMBL/GenBank/DDBJ databases">
        <title>Draft genome sequences of five Paenibacillus species of dairy origin.</title>
        <authorList>
            <person name="Olajide A.M."/>
            <person name="Chen S."/>
            <person name="Lapointe G."/>
        </authorList>
    </citation>
    <scope>NUCLEOTIDE SEQUENCE [LARGE SCALE GENOMIC DNA]</scope>
    <source>
        <strain evidence="2 3">12CR55</strain>
    </source>
</reference>
<dbReference type="EMBL" id="WNZW01000003">
    <property type="protein sequence ID" value="MUG45585.1"/>
    <property type="molecule type" value="Genomic_DNA"/>
</dbReference>
<feature type="region of interest" description="Disordered" evidence="1">
    <location>
        <begin position="1"/>
        <end position="29"/>
    </location>
</feature>
<accession>A0A7X3CP25</accession>